<dbReference type="GO" id="GO:1902626">
    <property type="term" value="P:assembly of large subunit precursor of preribosome"/>
    <property type="evidence" value="ECO:0007669"/>
    <property type="project" value="UniProtKB-UniRule"/>
</dbReference>
<dbReference type="RefSeq" id="WP_144309433.1">
    <property type="nucleotide sequence ID" value="NZ_VMNK01000007.1"/>
</dbReference>
<dbReference type="SUPFAM" id="SSF158710">
    <property type="entry name" value="PSPTO4464-like"/>
    <property type="match status" value="1"/>
</dbReference>
<dbReference type="OrthoDB" id="5293604at2"/>
<accession>A0A557QWA2</accession>
<reference evidence="7 8" key="1">
    <citation type="submission" date="2019-07" db="EMBL/GenBank/DDBJ databases">
        <title>The pathways for chlorine oxyanion respiration interact through the shared metabolite chlorate.</title>
        <authorList>
            <person name="Barnum T.P."/>
            <person name="Cheng Y."/>
            <person name="Hill K.A."/>
            <person name="Lucas L.N."/>
            <person name="Carlson H.K."/>
            <person name="Coates J.D."/>
        </authorList>
    </citation>
    <scope>NUCLEOTIDE SEQUENCE [LARGE SCALE GENOMIC DNA]</scope>
    <source>
        <strain evidence="7 8">SFB-3</strain>
    </source>
</reference>
<evidence type="ECO:0000256" key="1">
    <source>
        <dbReference type="ARBA" id="ARBA00022490"/>
    </source>
</evidence>
<organism evidence="7 8">
    <name type="scientific">Denitromonas halophila</name>
    <dbReference type="NCBI Taxonomy" id="1629404"/>
    <lineage>
        <taxon>Bacteria</taxon>
        <taxon>Pseudomonadati</taxon>
        <taxon>Pseudomonadota</taxon>
        <taxon>Betaproteobacteria</taxon>
        <taxon>Rhodocyclales</taxon>
        <taxon>Zoogloeaceae</taxon>
        <taxon>Denitromonas</taxon>
    </lineage>
</organism>
<dbReference type="EMBL" id="VMNK01000007">
    <property type="protein sequence ID" value="TVO57194.1"/>
    <property type="molecule type" value="Genomic_DNA"/>
</dbReference>
<gene>
    <name evidence="5" type="primary">darP</name>
    <name evidence="7" type="ORF">FHP91_09870</name>
</gene>
<dbReference type="GO" id="GO:0005829">
    <property type="term" value="C:cytosol"/>
    <property type="evidence" value="ECO:0007669"/>
    <property type="project" value="TreeGrafter"/>
</dbReference>
<comment type="function">
    <text evidence="5">Member of a network of 50S ribosomal subunit biogenesis factors which assembles along the 30S-50S interface, preventing incorrect 23S rRNA structures from forming. Promotes peptidyl transferase center (PTC) maturation.</text>
</comment>
<dbReference type="Pfam" id="PF04751">
    <property type="entry name" value="DarP"/>
    <property type="match status" value="1"/>
</dbReference>
<evidence type="ECO:0000313" key="7">
    <source>
        <dbReference type="EMBL" id="TVO57194.1"/>
    </source>
</evidence>
<comment type="caution">
    <text evidence="7">The sequence shown here is derived from an EMBL/GenBank/DDBJ whole genome shotgun (WGS) entry which is preliminary data.</text>
</comment>
<evidence type="ECO:0000256" key="6">
    <source>
        <dbReference type="SAM" id="MobiDB-lite"/>
    </source>
</evidence>
<keyword evidence="4 5" id="KW-0694">RNA-binding</keyword>
<dbReference type="CDD" id="cd16331">
    <property type="entry name" value="YjgA-like"/>
    <property type="match status" value="1"/>
</dbReference>
<evidence type="ECO:0000256" key="5">
    <source>
        <dbReference type="HAMAP-Rule" id="MF_00765"/>
    </source>
</evidence>
<protein>
    <recommendedName>
        <fullName evidence="5">Dual-action ribosomal maturation protein DarP</fullName>
    </recommendedName>
    <alternativeName>
        <fullName evidence="5">Large ribosomal subunit assembly factor DarP</fullName>
    </alternativeName>
</protein>
<proteinExistence type="inferred from homology"/>
<dbReference type="GO" id="GO:0019843">
    <property type="term" value="F:rRNA binding"/>
    <property type="evidence" value="ECO:0007669"/>
    <property type="project" value="UniProtKB-UniRule"/>
</dbReference>
<dbReference type="Gene3D" id="1.10.60.30">
    <property type="entry name" value="PSPTO4464-like domains"/>
    <property type="match status" value="2"/>
</dbReference>
<dbReference type="NCBIfam" id="NF003593">
    <property type="entry name" value="PRK05255.1-1"/>
    <property type="match status" value="1"/>
</dbReference>
<dbReference type="PANTHER" id="PTHR38101:SF1">
    <property type="entry name" value="UPF0307 PROTEIN YJGA"/>
    <property type="match status" value="1"/>
</dbReference>
<dbReference type="Proteomes" id="UP000319502">
    <property type="component" value="Unassembled WGS sequence"/>
</dbReference>
<dbReference type="PIRSF" id="PIRSF016183">
    <property type="entry name" value="UCP016183"/>
    <property type="match status" value="1"/>
</dbReference>
<comment type="similarity">
    <text evidence="5">Belongs to the DarP family.</text>
</comment>
<comment type="subcellular location">
    <subcellularLocation>
        <location evidence="5">Cytoplasm</location>
    </subcellularLocation>
    <text evidence="5">Associates with late stage pre-50S ribosomal subunits.</text>
</comment>
<dbReference type="PANTHER" id="PTHR38101">
    <property type="entry name" value="UPF0307 PROTEIN YJGA"/>
    <property type="match status" value="1"/>
</dbReference>
<name>A0A557QWA2_9RHOO</name>
<keyword evidence="8" id="KW-1185">Reference proteome</keyword>
<dbReference type="InterPro" id="IPR023153">
    <property type="entry name" value="DarP_sf"/>
</dbReference>
<evidence type="ECO:0000256" key="3">
    <source>
        <dbReference type="ARBA" id="ARBA00022730"/>
    </source>
</evidence>
<dbReference type="InterPro" id="IPR006839">
    <property type="entry name" value="DarP"/>
</dbReference>
<keyword evidence="2 5" id="KW-0690">Ribosome biogenesis</keyword>
<dbReference type="GO" id="GO:0043022">
    <property type="term" value="F:ribosome binding"/>
    <property type="evidence" value="ECO:0007669"/>
    <property type="project" value="UniProtKB-UniRule"/>
</dbReference>
<evidence type="ECO:0000256" key="4">
    <source>
        <dbReference type="ARBA" id="ARBA00022884"/>
    </source>
</evidence>
<dbReference type="AlphaFoldDB" id="A0A557QWA2"/>
<sequence length="174" mass="20482">MTDHDPIELEDELPEGPSKTRRKKDSDALQRLGAELVALSADRLKKVPLPENLRDAVRACQRFKMEARRRQLQYIGKLMRNIDPEPIQAMLDVFNGVSAEEIARQHRLERQRERLLEDESVLFELAERHPGADLQRLRVLRRNALKERETQKPPRAYREIFRILREIDESPTND</sequence>
<evidence type="ECO:0000313" key="8">
    <source>
        <dbReference type="Proteomes" id="UP000319502"/>
    </source>
</evidence>
<keyword evidence="1 5" id="KW-0963">Cytoplasm</keyword>
<dbReference type="HAMAP" id="MF_00765">
    <property type="entry name" value="DarP"/>
    <property type="match status" value="1"/>
</dbReference>
<evidence type="ECO:0000256" key="2">
    <source>
        <dbReference type="ARBA" id="ARBA00022517"/>
    </source>
</evidence>
<feature type="region of interest" description="Disordered" evidence="6">
    <location>
        <begin position="1"/>
        <end position="27"/>
    </location>
</feature>
<keyword evidence="3 5" id="KW-0699">rRNA-binding</keyword>